<gene>
    <name evidence="1" type="ORF">O6H91_09G100400</name>
</gene>
<dbReference type="Proteomes" id="UP001162992">
    <property type="component" value="Chromosome 9"/>
</dbReference>
<evidence type="ECO:0000313" key="1">
    <source>
        <dbReference type="EMBL" id="KAJ7544956.1"/>
    </source>
</evidence>
<protein>
    <submittedName>
        <fullName evidence="1">Uncharacterized protein</fullName>
    </submittedName>
</protein>
<sequence>MSGEPESHSCTGELKSHAYIVSNRRMAFVGCVAFFTLIYHIGLNFSSPMLSTVFHSITRDENFLEISPTLVQSTNSKEIFSTFYSRYDDQKIYLARNNLSDAELLVLASHAAKRKTCRDGGRIAFLFITRGDIPLEPLWQRYFEGYIELYSIYVHAAPGFKFPKNSLFSGKEIPSKDVRKLSMDLVDALRTLTAYALLDDTACNSWFVLACESTVPIRSFSLSYAYLTNSKISFVDSFHPAREWLLDGWKMEPELSRQQLRKGELWMCFQRKHAGMIVGEQYFYKKFMIDCKGACFPDEEYVQTMLSIYDPQGIANRSVMFVNWTSPHSSSPYTYNSGIITPMLIQNFQNLTLDLMGMHQDIGGGAGVQSSTCLYNGRSQSPCFLFARKFAAEAVDVLMQMPSSVLGY</sequence>
<keyword evidence="2" id="KW-1185">Reference proteome</keyword>
<accession>A0ACC2CSI5</accession>
<proteinExistence type="predicted"/>
<evidence type="ECO:0000313" key="2">
    <source>
        <dbReference type="Proteomes" id="UP001162992"/>
    </source>
</evidence>
<dbReference type="EMBL" id="CM055100">
    <property type="protein sequence ID" value="KAJ7544956.1"/>
    <property type="molecule type" value="Genomic_DNA"/>
</dbReference>
<organism evidence="1 2">
    <name type="scientific">Diphasiastrum complanatum</name>
    <name type="common">Issler's clubmoss</name>
    <name type="synonym">Lycopodium complanatum</name>
    <dbReference type="NCBI Taxonomy" id="34168"/>
    <lineage>
        <taxon>Eukaryota</taxon>
        <taxon>Viridiplantae</taxon>
        <taxon>Streptophyta</taxon>
        <taxon>Embryophyta</taxon>
        <taxon>Tracheophyta</taxon>
        <taxon>Lycopodiopsida</taxon>
        <taxon>Lycopodiales</taxon>
        <taxon>Lycopodiaceae</taxon>
        <taxon>Lycopodioideae</taxon>
        <taxon>Diphasiastrum</taxon>
    </lineage>
</organism>
<reference evidence="2" key="1">
    <citation type="journal article" date="2024" name="Proc. Natl. Acad. Sci. U.S.A.">
        <title>Extraordinary preservation of gene collinearity over three hundred million years revealed in homosporous lycophytes.</title>
        <authorList>
            <person name="Li C."/>
            <person name="Wickell D."/>
            <person name="Kuo L.Y."/>
            <person name="Chen X."/>
            <person name="Nie B."/>
            <person name="Liao X."/>
            <person name="Peng D."/>
            <person name="Ji J."/>
            <person name="Jenkins J."/>
            <person name="Williams M."/>
            <person name="Shu S."/>
            <person name="Plott C."/>
            <person name="Barry K."/>
            <person name="Rajasekar S."/>
            <person name="Grimwood J."/>
            <person name="Han X."/>
            <person name="Sun S."/>
            <person name="Hou Z."/>
            <person name="He W."/>
            <person name="Dai G."/>
            <person name="Sun C."/>
            <person name="Schmutz J."/>
            <person name="Leebens-Mack J.H."/>
            <person name="Li F.W."/>
            <person name="Wang L."/>
        </authorList>
    </citation>
    <scope>NUCLEOTIDE SEQUENCE [LARGE SCALE GENOMIC DNA]</scope>
    <source>
        <strain evidence="2">cv. PW_Plant_1</strain>
    </source>
</reference>
<name>A0ACC2CSI5_DIPCM</name>
<comment type="caution">
    <text evidence="1">The sequence shown here is derived from an EMBL/GenBank/DDBJ whole genome shotgun (WGS) entry which is preliminary data.</text>
</comment>